<proteinExistence type="predicted"/>
<dbReference type="PROSITE" id="PS50994">
    <property type="entry name" value="INTEGRASE"/>
    <property type="match status" value="1"/>
</dbReference>
<reference evidence="3" key="2">
    <citation type="submission" date="2022-01" db="EMBL/GenBank/DDBJ databases">
        <authorList>
            <person name="Yamashiro T."/>
            <person name="Shiraishi A."/>
            <person name="Satake H."/>
            <person name="Nakayama K."/>
        </authorList>
    </citation>
    <scope>NUCLEOTIDE SEQUENCE</scope>
</reference>
<dbReference type="InterPro" id="IPR001584">
    <property type="entry name" value="Integrase_cat-core"/>
</dbReference>
<evidence type="ECO:0000313" key="4">
    <source>
        <dbReference type="Proteomes" id="UP001151760"/>
    </source>
</evidence>
<feature type="region of interest" description="Disordered" evidence="1">
    <location>
        <begin position="476"/>
        <end position="500"/>
    </location>
</feature>
<protein>
    <submittedName>
        <fullName evidence="3">Reverse transcriptase domain-containing protein</fullName>
    </submittedName>
</protein>
<sequence length="500" mass="57248">MERTVGENRSSWSDKLDDALWAFRTAYKTPIRCTPYKLVYGKQCHLPVELEHKAYWALKHANFDLKTAGHHRKLQLNELSELRDQAYENSLIYKEKTKKLYDSKIKNRIFNVGDQVLLFNSRLKIFSGKLKSRWSGPFTITEVYPYGTAKLSHADGSNFKVNCHRLKHYYGGDTPPLVRKTAITDNSLSAIKLKISTYSCNDSSNSRTSNVNAVCAECGTCVFNSNHDACVSRYLKDVNARTKKPNVVPISASKPKRKANKSVATPHKKTVASDTTIQKSKSYYKELYENTNQEWKWWIAKRCPSGYTWTQKPLRTKKIWMPKIRKADESTSISPTIDIVSRITNVLKISNSLDPIWSNVPSCPNSRSQIQKEVHSRQKQFLFQSKAKFASHGLVWTNASCKHKGKKYNPVICRMTIQDTLGSFSTPQDETPEVLKRLSQPDSHAISSSSIYCYRTDRGTEFLNKTLHAYFKEEGIEHQTSTPRTPEQNGVVERRNRTIV</sequence>
<dbReference type="GO" id="GO:0003964">
    <property type="term" value="F:RNA-directed DNA polymerase activity"/>
    <property type="evidence" value="ECO:0007669"/>
    <property type="project" value="UniProtKB-KW"/>
</dbReference>
<dbReference type="SUPFAM" id="SSF53098">
    <property type="entry name" value="Ribonuclease H-like"/>
    <property type="match status" value="1"/>
</dbReference>
<reference evidence="3" key="1">
    <citation type="journal article" date="2022" name="Int. J. Mol. Sci.">
        <title>Draft Genome of Tanacetum Coccineum: Genomic Comparison of Closely Related Tanacetum-Family Plants.</title>
        <authorList>
            <person name="Yamashiro T."/>
            <person name="Shiraishi A."/>
            <person name="Nakayama K."/>
            <person name="Satake H."/>
        </authorList>
    </citation>
    <scope>NUCLEOTIDE SEQUENCE</scope>
</reference>
<feature type="domain" description="Integrase catalytic" evidence="2">
    <location>
        <begin position="454"/>
        <end position="500"/>
    </location>
</feature>
<comment type="caution">
    <text evidence="3">The sequence shown here is derived from an EMBL/GenBank/DDBJ whole genome shotgun (WGS) entry which is preliminary data.</text>
</comment>
<keyword evidence="3" id="KW-0808">Transferase</keyword>
<keyword evidence="3" id="KW-0695">RNA-directed DNA polymerase</keyword>
<dbReference type="PANTHER" id="PTHR48475:SF1">
    <property type="entry name" value="RNASE H TYPE-1 DOMAIN-CONTAINING PROTEIN"/>
    <property type="match status" value="1"/>
</dbReference>
<dbReference type="Gene3D" id="3.30.420.10">
    <property type="entry name" value="Ribonuclease H-like superfamily/Ribonuclease H"/>
    <property type="match status" value="2"/>
</dbReference>
<feature type="compositionally biased region" description="Polar residues" evidence="1">
    <location>
        <begin position="478"/>
        <end position="488"/>
    </location>
</feature>
<name>A0ABQ5CHB1_9ASTR</name>
<accession>A0ABQ5CHB1</accession>
<dbReference type="InterPro" id="IPR012337">
    <property type="entry name" value="RNaseH-like_sf"/>
</dbReference>
<organism evidence="3 4">
    <name type="scientific">Tanacetum coccineum</name>
    <dbReference type="NCBI Taxonomy" id="301880"/>
    <lineage>
        <taxon>Eukaryota</taxon>
        <taxon>Viridiplantae</taxon>
        <taxon>Streptophyta</taxon>
        <taxon>Embryophyta</taxon>
        <taxon>Tracheophyta</taxon>
        <taxon>Spermatophyta</taxon>
        <taxon>Magnoliopsida</taxon>
        <taxon>eudicotyledons</taxon>
        <taxon>Gunneridae</taxon>
        <taxon>Pentapetalae</taxon>
        <taxon>asterids</taxon>
        <taxon>campanulids</taxon>
        <taxon>Asterales</taxon>
        <taxon>Asteraceae</taxon>
        <taxon>Asteroideae</taxon>
        <taxon>Anthemideae</taxon>
        <taxon>Anthemidinae</taxon>
        <taxon>Tanacetum</taxon>
    </lineage>
</organism>
<dbReference type="EMBL" id="BQNB010014285">
    <property type="protein sequence ID" value="GJT26345.1"/>
    <property type="molecule type" value="Genomic_DNA"/>
</dbReference>
<dbReference type="Proteomes" id="UP001151760">
    <property type="component" value="Unassembled WGS sequence"/>
</dbReference>
<keyword evidence="4" id="KW-1185">Reference proteome</keyword>
<dbReference type="PANTHER" id="PTHR48475">
    <property type="entry name" value="RIBONUCLEASE H"/>
    <property type="match status" value="1"/>
</dbReference>
<evidence type="ECO:0000259" key="2">
    <source>
        <dbReference type="PROSITE" id="PS50994"/>
    </source>
</evidence>
<keyword evidence="3" id="KW-0548">Nucleotidyltransferase</keyword>
<gene>
    <name evidence="3" type="ORF">Tco_0906620</name>
</gene>
<dbReference type="InterPro" id="IPR036397">
    <property type="entry name" value="RNaseH_sf"/>
</dbReference>
<evidence type="ECO:0000256" key="1">
    <source>
        <dbReference type="SAM" id="MobiDB-lite"/>
    </source>
</evidence>
<evidence type="ECO:0000313" key="3">
    <source>
        <dbReference type="EMBL" id="GJT26345.1"/>
    </source>
</evidence>